<dbReference type="InterPro" id="IPR009057">
    <property type="entry name" value="Homeodomain-like_sf"/>
</dbReference>
<dbReference type="Proteomes" id="UP000274920">
    <property type="component" value="Unassembled WGS sequence"/>
</dbReference>
<dbReference type="PANTHER" id="PTHR30514:SF21">
    <property type="entry name" value="RPIR-FAMILY TRANSCRIPTIONAL REGULATOR"/>
    <property type="match status" value="1"/>
</dbReference>
<proteinExistence type="predicted"/>
<evidence type="ECO:0000259" key="5">
    <source>
        <dbReference type="PROSITE" id="PS51464"/>
    </source>
</evidence>
<dbReference type="EMBL" id="RHJS01000002">
    <property type="protein sequence ID" value="RRK30402.1"/>
    <property type="molecule type" value="Genomic_DNA"/>
</dbReference>
<feature type="domain" description="HTH rpiR-type" evidence="4">
    <location>
        <begin position="6"/>
        <end position="81"/>
    </location>
</feature>
<dbReference type="InterPro" id="IPR036388">
    <property type="entry name" value="WH-like_DNA-bd_sf"/>
</dbReference>
<accession>A0A426DCB9</accession>
<dbReference type="Pfam" id="PF01380">
    <property type="entry name" value="SIS"/>
    <property type="match status" value="1"/>
</dbReference>
<dbReference type="GO" id="GO:0003700">
    <property type="term" value="F:DNA-binding transcription factor activity"/>
    <property type="evidence" value="ECO:0007669"/>
    <property type="project" value="InterPro"/>
</dbReference>
<feature type="domain" description="SIS" evidence="5">
    <location>
        <begin position="115"/>
        <end position="255"/>
    </location>
</feature>
<dbReference type="PROSITE" id="PS51071">
    <property type="entry name" value="HTH_RPIR"/>
    <property type="match status" value="1"/>
</dbReference>
<dbReference type="AlphaFoldDB" id="A0A426DCB9"/>
<sequence length="280" mass="32511">MEYYVKSVVPMIESNYDNFTMVEKTIADFFIQNRKKMDFSAKSISEKLYVSEASLSRFAKKCGYRGYREFVYQYEETFVEKQESMTGNTRMILNAYQELLNKTYSLVDEAQIARIGRYLNQSGRVFVCGRGSSGLTAEEMELRFMRIGVDIDSIKDTDLMRMQAVFQDSNSLVFGISISGEKEDVLYLLREAHRRGAKTVILTAKNRGIFEEFCDEIVLLPSLRHLNHGNVISPQFPILVMLDIMYSYYVGQDKFAKELLHDNTLRALEEGERKRREVIE</sequence>
<keyword evidence="2" id="KW-0238">DNA-binding</keyword>
<dbReference type="RefSeq" id="WP_125126236.1">
    <property type="nucleotide sequence ID" value="NZ_RHJS01000002.1"/>
</dbReference>
<comment type="caution">
    <text evidence="6">The sequence shown here is derived from an EMBL/GenBank/DDBJ whole genome shotgun (WGS) entry which is preliminary data.</text>
</comment>
<dbReference type="Gene3D" id="3.40.50.10490">
    <property type="entry name" value="Glucose-6-phosphate isomerase like protein, domain 1"/>
    <property type="match status" value="1"/>
</dbReference>
<name>A0A426DCB9_9FIRM</name>
<reference evidence="6" key="1">
    <citation type="submission" date="2018-10" db="EMBL/GenBank/DDBJ databases">
        <title>Schaedlerella arabinophila gen. nov. sp. nov., isolated from the mouse intestinal tract and comparative analysis with the genome of the closely related altered Schaedler flora strain ASF502.</title>
        <authorList>
            <person name="Miyake S."/>
            <person name="Soh M."/>
            <person name="Seedorf H."/>
        </authorList>
    </citation>
    <scope>NUCLEOTIDE SEQUENCE [LARGE SCALE GENOMIC DNA]</scope>
    <source>
        <strain evidence="6">DSM 106076</strain>
    </source>
</reference>
<dbReference type="Gene3D" id="1.10.10.10">
    <property type="entry name" value="Winged helix-like DNA-binding domain superfamily/Winged helix DNA-binding domain"/>
    <property type="match status" value="1"/>
</dbReference>
<evidence type="ECO:0000256" key="2">
    <source>
        <dbReference type="ARBA" id="ARBA00023125"/>
    </source>
</evidence>
<dbReference type="InterPro" id="IPR000281">
    <property type="entry name" value="HTH_RpiR"/>
</dbReference>
<evidence type="ECO:0000313" key="6">
    <source>
        <dbReference type="EMBL" id="RRK30402.1"/>
    </source>
</evidence>
<dbReference type="GO" id="GO:1901135">
    <property type="term" value="P:carbohydrate derivative metabolic process"/>
    <property type="evidence" value="ECO:0007669"/>
    <property type="project" value="InterPro"/>
</dbReference>
<dbReference type="GO" id="GO:0003677">
    <property type="term" value="F:DNA binding"/>
    <property type="evidence" value="ECO:0007669"/>
    <property type="project" value="UniProtKB-KW"/>
</dbReference>
<dbReference type="PROSITE" id="PS51464">
    <property type="entry name" value="SIS"/>
    <property type="match status" value="1"/>
</dbReference>
<dbReference type="InterPro" id="IPR047640">
    <property type="entry name" value="RpiR-like"/>
</dbReference>
<keyword evidence="3" id="KW-0804">Transcription</keyword>
<keyword evidence="1" id="KW-0805">Transcription regulation</keyword>
<protein>
    <submittedName>
        <fullName evidence="6">MurR/RpiR family transcriptional regulator</fullName>
    </submittedName>
</protein>
<organism evidence="6 7">
    <name type="scientific">Schaedlerella arabinosiphila</name>
    <dbReference type="NCBI Taxonomy" id="2044587"/>
    <lineage>
        <taxon>Bacteria</taxon>
        <taxon>Bacillati</taxon>
        <taxon>Bacillota</taxon>
        <taxon>Clostridia</taxon>
        <taxon>Lachnospirales</taxon>
        <taxon>Lachnospiraceae</taxon>
        <taxon>Schaedlerella</taxon>
    </lineage>
</organism>
<evidence type="ECO:0000256" key="1">
    <source>
        <dbReference type="ARBA" id="ARBA00023015"/>
    </source>
</evidence>
<dbReference type="SUPFAM" id="SSF53697">
    <property type="entry name" value="SIS domain"/>
    <property type="match status" value="1"/>
</dbReference>
<dbReference type="SUPFAM" id="SSF46689">
    <property type="entry name" value="Homeodomain-like"/>
    <property type="match status" value="1"/>
</dbReference>
<keyword evidence="7" id="KW-1185">Reference proteome</keyword>
<evidence type="ECO:0000313" key="7">
    <source>
        <dbReference type="Proteomes" id="UP000274920"/>
    </source>
</evidence>
<dbReference type="Pfam" id="PF01418">
    <property type="entry name" value="HTH_6"/>
    <property type="match status" value="1"/>
</dbReference>
<dbReference type="PANTHER" id="PTHR30514">
    <property type="entry name" value="GLUCOKINASE"/>
    <property type="match status" value="1"/>
</dbReference>
<dbReference type="CDD" id="cd05013">
    <property type="entry name" value="SIS_RpiR"/>
    <property type="match status" value="1"/>
</dbReference>
<gene>
    <name evidence="6" type="ORF">EBB54_02655</name>
</gene>
<dbReference type="GO" id="GO:0097367">
    <property type="term" value="F:carbohydrate derivative binding"/>
    <property type="evidence" value="ECO:0007669"/>
    <property type="project" value="InterPro"/>
</dbReference>
<dbReference type="InterPro" id="IPR046348">
    <property type="entry name" value="SIS_dom_sf"/>
</dbReference>
<dbReference type="InterPro" id="IPR001347">
    <property type="entry name" value="SIS_dom"/>
</dbReference>
<evidence type="ECO:0000256" key="3">
    <source>
        <dbReference type="ARBA" id="ARBA00023163"/>
    </source>
</evidence>
<evidence type="ECO:0000259" key="4">
    <source>
        <dbReference type="PROSITE" id="PS51071"/>
    </source>
</evidence>
<dbReference type="InterPro" id="IPR035472">
    <property type="entry name" value="RpiR-like_SIS"/>
</dbReference>